<evidence type="ECO:0000259" key="2">
    <source>
        <dbReference type="Pfam" id="PF04993"/>
    </source>
</evidence>
<keyword evidence="5" id="KW-1185">Reference proteome</keyword>
<evidence type="ECO:0000313" key="6">
    <source>
        <dbReference type="Proteomes" id="UP000321514"/>
    </source>
</evidence>
<gene>
    <name evidence="3" type="ORF">MFU01_67100</name>
    <name evidence="4" type="ORF">SAMN05443572_11537</name>
</gene>
<organism evidence="3 6">
    <name type="scientific">Myxococcus fulvus</name>
    <dbReference type="NCBI Taxonomy" id="33"/>
    <lineage>
        <taxon>Bacteria</taxon>
        <taxon>Pseudomonadati</taxon>
        <taxon>Myxococcota</taxon>
        <taxon>Myxococcia</taxon>
        <taxon>Myxococcales</taxon>
        <taxon>Cystobacterineae</taxon>
        <taxon>Myxococcaceae</taxon>
        <taxon>Myxococcus</taxon>
    </lineage>
</organism>
<dbReference type="InterPro" id="IPR007076">
    <property type="entry name" value="TfoX_N"/>
</dbReference>
<dbReference type="Proteomes" id="UP000321514">
    <property type="component" value="Unassembled WGS sequence"/>
</dbReference>
<dbReference type="PANTHER" id="PTHR36121">
    <property type="entry name" value="PROTEIN SXY"/>
    <property type="match status" value="1"/>
</dbReference>
<dbReference type="PANTHER" id="PTHR36121:SF1">
    <property type="entry name" value="PROTEIN SXY"/>
    <property type="match status" value="1"/>
</dbReference>
<dbReference type="STRING" id="1334629.MFUL124B02_09555"/>
<dbReference type="OrthoDB" id="1524907at2"/>
<dbReference type="Gene3D" id="3.30.1460.30">
    <property type="entry name" value="YgaC/TfoX-N like chaperone"/>
    <property type="match status" value="1"/>
</dbReference>
<dbReference type="AlphaFoldDB" id="A0A511TDF3"/>
<feature type="compositionally biased region" description="Low complexity" evidence="1">
    <location>
        <begin position="130"/>
        <end position="158"/>
    </location>
</feature>
<evidence type="ECO:0000313" key="5">
    <source>
        <dbReference type="Proteomes" id="UP000183760"/>
    </source>
</evidence>
<reference evidence="3 6" key="2">
    <citation type="submission" date="2019-07" db="EMBL/GenBank/DDBJ databases">
        <title>Whole genome shotgun sequence of Myxococcus fulvus NBRC 100333.</title>
        <authorList>
            <person name="Hosoyama A."/>
            <person name="Uohara A."/>
            <person name="Ohji S."/>
            <person name="Ichikawa N."/>
        </authorList>
    </citation>
    <scope>NUCLEOTIDE SEQUENCE [LARGE SCALE GENOMIC DNA]</scope>
    <source>
        <strain evidence="3 6">NBRC 100333</strain>
    </source>
</reference>
<comment type="caution">
    <text evidence="3">The sequence shown here is derived from an EMBL/GenBank/DDBJ whole genome shotgun (WGS) entry which is preliminary data.</text>
</comment>
<dbReference type="RefSeq" id="WP_074958988.1">
    <property type="nucleotide sequence ID" value="NZ_BJXR01000049.1"/>
</dbReference>
<reference evidence="4 5" key="1">
    <citation type="submission" date="2016-10" db="EMBL/GenBank/DDBJ databases">
        <authorList>
            <person name="Varghese N."/>
            <person name="Submissions S."/>
        </authorList>
    </citation>
    <scope>NUCLEOTIDE SEQUENCE [LARGE SCALE GENOMIC DNA]</scope>
    <source>
        <strain evidence="4 5">DSM 16525</strain>
    </source>
</reference>
<sequence>MARVDSFVEYTVELLEKLGPVQARRMFGGWGLYFGGRMFGLIGDGQLYLKTDEISRPEFQAAGCRPFVWEGGGQRIEMSYWTPPADASDDAYALLPWARRGVDAATRAALKKAPKKKAAAKKTPAEPAKKAAAPRKATAAPAKKAPAPRKATSSPAKKAPARKPAAKKASTARKAKPSSRRR</sequence>
<dbReference type="Pfam" id="PF04993">
    <property type="entry name" value="TfoX_N"/>
    <property type="match status" value="1"/>
</dbReference>
<evidence type="ECO:0000313" key="3">
    <source>
        <dbReference type="EMBL" id="GEN11673.1"/>
    </source>
</evidence>
<dbReference type="EMBL" id="BJXR01000049">
    <property type="protein sequence ID" value="GEN11673.1"/>
    <property type="molecule type" value="Genomic_DNA"/>
</dbReference>
<accession>A0A511TDF3</accession>
<protein>
    <submittedName>
        <fullName evidence="4">DNA transformation protein</fullName>
    </submittedName>
</protein>
<feature type="region of interest" description="Disordered" evidence="1">
    <location>
        <begin position="108"/>
        <end position="182"/>
    </location>
</feature>
<evidence type="ECO:0000256" key="1">
    <source>
        <dbReference type="SAM" id="MobiDB-lite"/>
    </source>
</evidence>
<dbReference type="Proteomes" id="UP000183760">
    <property type="component" value="Unassembled WGS sequence"/>
</dbReference>
<name>A0A511TDF3_MYXFU</name>
<dbReference type="SUPFAM" id="SSF159894">
    <property type="entry name" value="YgaC/TfoX-N like"/>
    <property type="match status" value="1"/>
</dbReference>
<proteinExistence type="predicted"/>
<feature type="compositionally biased region" description="Basic residues" evidence="1">
    <location>
        <begin position="109"/>
        <end position="120"/>
    </location>
</feature>
<dbReference type="EMBL" id="FOIB01000015">
    <property type="protein sequence ID" value="SEU40218.1"/>
    <property type="molecule type" value="Genomic_DNA"/>
</dbReference>
<dbReference type="InterPro" id="IPR047525">
    <property type="entry name" value="TfoX-like"/>
</dbReference>
<feature type="domain" description="TfoX N-terminal" evidence="2">
    <location>
        <begin position="13"/>
        <end position="105"/>
    </location>
</feature>
<feature type="compositionally biased region" description="Basic residues" evidence="1">
    <location>
        <begin position="159"/>
        <end position="182"/>
    </location>
</feature>
<evidence type="ECO:0000313" key="4">
    <source>
        <dbReference type="EMBL" id="SEU40218.1"/>
    </source>
</evidence>